<dbReference type="PANTHER" id="PTHR42307:SF3">
    <property type="entry name" value="PUP--PROTEIN LIGASE"/>
    <property type="match status" value="1"/>
</dbReference>
<dbReference type="GO" id="GO:0019941">
    <property type="term" value="P:modification-dependent protein catabolic process"/>
    <property type="evidence" value="ECO:0007669"/>
    <property type="project" value="UniProtKB-UniRule"/>
</dbReference>
<feature type="binding site" evidence="7">
    <location>
        <position position="433"/>
    </location>
    <ligand>
        <name>ATP</name>
        <dbReference type="ChEBI" id="CHEBI:30616"/>
    </ligand>
</feature>
<keyword evidence="10" id="KW-1185">Reference proteome</keyword>
<name>A0A7H2BH87_9MICC</name>
<comment type="pathway">
    <text evidence="7">Protein modification; protein pupylation.</text>
</comment>
<protein>
    <recommendedName>
        <fullName evidence="7 8">Pup--protein ligase</fullName>
        <ecNumber evidence="7 8">6.3.1.19</ecNumber>
    </recommendedName>
    <alternativeName>
        <fullName evidence="7">Proteasome accessory factor A</fullName>
    </alternativeName>
    <alternativeName>
        <fullName evidence="7">Pup-conjugating enzyme</fullName>
    </alternativeName>
</protein>
<feature type="binding site" evidence="7">
    <location>
        <position position="63"/>
    </location>
    <ligand>
        <name>Mg(2+)</name>
        <dbReference type="ChEBI" id="CHEBI:18420"/>
    </ligand>
</feature>
<evidence type="ECO:0000256" key="2">
    <source>
        <dbReference type="ARBA" id="ARBA00022723"/>
    </source>
</evidence>
<keyword evidence="2 7" id="KW-0479">Metal-binding</keyword>
<evidence type="ECO:0000256" key="4">
    <source>
        <dbReference type="ARBA" id="ARBA00022786"/>
    </source>
</evidence>
<keyword evidence="1 7" id="KW-0436">Ligase</keyword>
<dbReference type="NCBIfam" id="TIGR03686">
    <property type="entry name" value="pupylate_PafA"/>
    <property type="match status" value="1"/>
</dbReference>
<dbReference type="UniPathway" id="UPA00997"/>
<evidence type="ECO:0000256" key="3">
    <source>
        <dbReference type="ARBA" id="ARBA00022741"/>
    </source>
</evidence>
<dbReference type="GO" id="GO:0070490">
    <property type="term" value="P:protein pupylation"/>
    <property type="evidence" value="ECO:0007669"/>
    <property type="project" value="UniProtKB-UniRule"/>
</dbReference>
<evidence type="ECO:0000313" key="10">
    <source>
        <dbReference type="Proteomes" id="UP000516421"/>
    </source>
</evidence>
<dbReference type="GO" id="GO:0019787">
    <property type="term" value="F:ubiquitin-like protein transferase activity"/>
    <property type="evidence" value="ECO:0007669"/>
    <property type="project" value="UniProtKB-UniRule"/>
</dbReference>
<comment type="pathway">
    <text evidence="7">Protein degradation; proteasomal Pup-dependent pathway.</text>
</comment>
<reference evidence="9 10" key="1">
    <citation type="submission" date="2020-09" db="EMBL/GenBank/DDBJ databases">
        <title>Investigation of environmental microbe.</title>
        <authorList>
            <person name="Ou Y."/>
            <person name="Kang Q."/>
        </authorList>
    </citation>
    <scope>NUCLEOTIDE SEQUENCE [LARGE SCALE GENOMIC DNA]</scope>
    <source>
        <strain evidence="9 10">KJZ-9</strain>
    </source>
</reference>
<evidence type="ECO:0000256" key="7">
    <source>
        <dbReference type="HAMAP-Rule" id="MF_02111"/>
    </source>
</evidence>
<gene>
    <name evidence="7 9" type="primary">pafA</name>
    <name evidence="9" type="ORF">IDM48_06260</name>
</gene>
<dbReference type="UniPathway" id="UPA00998"/>
<feature type="active site" description="Proton acceptor" evidence="7">
    <location>
        <position position="57"/>
    </location>
</feature>
<keyword evidence="5 7" id="KW-0067">ATP-binding</keyword>
<sequence length="479" mass="53775">MKKRIFGIETEFGITYVPSSLGPIGPEEAARILFKPVVESWRSTNVFLPNGSRLYLDVGSHPEYATAESATLRDLIAQDKAGELLFADLLNQAQDSIEAEGKEGTFYLFKNNVDSAGNSFGSHENYMLERRVEFSKLVRSLIPFLMTRQIMVGAGKTHPHGPEAWRPLTGQDKKHGTPSFSFSQRADYIWEDASTATTRSRPLINTRDEPHADPNQYRRMHVINGDSNMSETTTLLKIGATDIILRMLEDHFPLENFEIKDTANALRTVSHDLTGTTRFELADGSYKNALELQRNYLRAAQKYIADAGAHHADVPYILDLWNRALIAVETQDISGIDTEIDWAIKKKLLDSYIARGAKDYADSRIQQLDLAYHSIDPDRGVFNVLQKAGRARRVIDPGAVEKATLQPPETRAKIRGSFIQAAHRAGEPTTVDWVHLRLNNKPQLNAVCKDPFATEDSTVKQLIDLLGAQKTQEWMPPFI</sequence>
<comment type="catalytic activity">
    <reaction evidence="7">
        <text>ATP + [prokaryotic ubiquitin-like protein]-L-glutamate + [protein]-L-lysine = ADP + phosphate + N(6)-([prokaryotic ubiquitin-like protein]-gamma-L-glutamyl)-[protein]-L-lysine.</text>
        <dbReference type="EC" id="6.3.1.19"/>
    </reaction>
</comment>
<dbReference type="PANTHER" id="PTHR42307">
    <property type="entry name" value="PUP DEAMIDASE/DEPUPYLASE"/>
    <property type="match status" value="1"/>
</dbReference>
<evidence type="ECO:0000256" key="6">
    <source>
        <dbReference type="ARBA" id="ARBA00022842"/>
    </source>
</evidence>
<dbReference type="Proteomes" id="UP000516421">
    <property type="component" value="Chromosome"/>
</dbReference>
<keyword evidence="3 7" id="KW-0547">Nucleotide-binding</keyword>
<dbReference type="GO" id="GO:0016879">
    <property type="term" value="F:ligase activity, forming carbon-nitrogen bonds"/>
    <property type="evidence" value="ECO:0007669"/>
    <property type="project" value="UniProtKB-UniRule"/>
</dbReference>
<comment type="similarity">
    <text evidence="7">Belongs to the Pup ligase/Pup deamidase family. Pup-conjugating enzyme subfamily.</text>
</comment>
<keyword evidence="4 7" id="KW-0833">Ubl conjugation pathway</keyword>
<dbReference type="EMBL" id="CP061538">
    <property type="protein sequence ID" value="QNV39033.1"/>
    <property type="molecule type" value="Genomic_DNA"/>
</dbReference>
<evidence type="ECO:0000256" key="8">
    <source>
        <dbReference type="NCBIfam" id="TIGR03686"/>
    </source>
</evidence>
<evidence type="ECO:0000256" key="1">
    <source>
        <dbReference type="ARBA" id="ARBA00022598"/>
    </source>
</evidence>
<dbReference type="RefSeq" id="WP_190616542.1">
    <property type="nucleotide sequence ID" value="NZ_CP061538.1"/>
</dbReference>
<comment type="miscellaneous">
    <text evidence="7">The reaction mechanism probably proceeds via the activation of Pup by phosphorylation of its C-terminal glutamate, which is then subject to nucleophilic attack by the substrate lysine, resulting in an isopeptide bond and the release of phosphate as a good leaving group.</text>
</comment>
<feature type="binding site" evidence="7">
    <location>
        <position position="66"/>
    </location>
    <ligand>
        <name>ATP</name>
        <dbReference type="ChEBI" id="CHEBI:30616"/>
    </ligand>
</feature>
<feature type="binding site" evidence="7">
    <location>
        <position position="9"/>
    </location>
    <ligand>
        <name>Mg(2+)</name>
        <dbReference type="ChEBI" id="CHEBI:18420"/>
    </ligand>
</feature>
<dbReference type="Pfam" id="PF03136">
    <property type="entry name" value="Pup_ligase"/>
    <property type="match status" value="1"/>
</dbReference>
<dbReference type="EC" id="6.3.1.19" evidence="7 8"/>
<organism evidence="9 10">
    <name type="scientific">Rothia amarae</name>
    <dbReference type="NCBI Taxonomy" id="169480"/>
    <lineage>
        <taxon>Bacteria</taxon>
        <taxon>Bacillati</taxon>
        <taxon>Actinomycetota</taxon>
        <taxon>Actinomycetes</taxon>
        <taxon>Micrococcales</taxon>
        <taxon>Micrococcaceae</taxon>
        <taxon>Rothia</taxon>
    </lineage>
</organism>
<dbReference type="GO" id="GO:0000287">
    <property type="term" value="F:magnesium ion binding"/>
    <property type="evidence" value="ECO:0007669"/>
    <property type="project" value="UniProtKB-UniRule"/>
</dbReference>
<dbReference type="KEGG" id="rama:IDM48_06260"/>
<dbReference type="InterPro" id="IPR022279">
    <property type="entry name" value="Pup_ligase"/>
</dbReference>
<dbReference type="InterPro" id="IPR004347">
    <property type="entry name" value="Pup_ligase/deamidase"/>
</dbReference>
<proteinExistence type="inferred from homology"/>
<evidence type="ECO:0000313" key="9">
    <source>
        <dbReference type="EMBL" id="QNV39033.1"/>
    </source>
</evidence>
<evidence type="ECO:0000256" key="5">
    <source>
        <dbReference type="ARBA" id="ARBA00022840"/>
    </source>
</evidence>
<feature type="binding site" evidence="7">
    <location>
        <position position="53"/>
    </location>
    <ligand>
        <name>ATP</name>
        <dbReference type="ChEBI" id="CHEBI:30616"/>
    </ligand>
</feature>
<accession>A0A7H2BH87</accession>
<keyword evidence="6 7" id="KW-0460">Magnesium</keyword>
<dbReference type="HAMAP" id="MF_02111">
    <property type="entry name" value="Pup_ligase"/>
    <property type="match status" value="1"/>
</dbReference>
<feature type="binding site" evidence="7">
    <location>
        <position position="55"/>
    </location>
    <ligand>
        <name>Mg(2+)</name>
        <dbReference type="ChEBI" id="CHEBI:18420"/>
    </ligand>
</feature>
<dbReference type="AlphaFoldDB" id="A0A7H2BH87"/>
<dbReference type="GO" id="GO:0010498">
    <property type="term" value="P:proteasomal protein catabolic process"/>
    <property type="evidence" value="ECO:0007669"/>
    <property type="project" value="UniProtKB-UniRule"/>
</dbReference>
<dbReference type="GO" id="GO:0005524">
    <property type="term" value="F:ATP binding"/>
    <property type="evidence" value="ECO:0007669"/>
    <property type="project" value="UniProtKB-UniRule"/>
</dbReference>
<comment type="function">
    <text evidence="7">Catalyzes the covalent attachment of the prokaryotic ubiquitin-like protein modifier Pup to the proteasomal substrate proteins, thereby targeting them for proteasomal degradation. This tagging system is termed pupylation. The ligation reaction involves the side-chain carboxylate of the C-terminal glutamate of Pup and the side-chain amino group of a substrate lysine.</text>
</comment>